<proteinExistence type="predicted"/>
<dbReference type="SUPFAM" id="SSF117074">
    <property type="entry name" value="Hypothetical protein PA1324"/>
    <property type="match status" value="1"/>
</dbReference>
<gene>
    <name evidence="2" type="ORF">HXN55_07625</name>
</gene>
<feature type="chain" id="PRO_5038540417" description="Lipoprotein" evidence="1">
    <location>
        <begin position="24"/>
        <end position="173"/>
    </location>
</feature>
<name>A0A9D5X0D2_9BACT</name>
<keyword evidence="1" id="KW-0732">Signal</keyword>
<evidence type="ECO:0000313" key="3">
    <source>
        <dbReference type="Proteomes" id="UP000787419"/>
    </source>
</evidence>
<evidence type="ECO:0000313" key="2">
    <source>
        <dbReference type="EMBL" id="MBF1447232.1"/>
    </source>
</evidence>
<dbReference type="Proteomes" id="UP000787419">
    <property type="component" value="Unassembled WGS sequence"/>
</dbReference>
<sequence length="173" mass="19318">MSHLNLTKSLLAFSLLGTITACSSESTVIGNVKVSNVVTSDCKTSVSKKDTRPEYLTDFYSTKTTLSMLMGNDNTVTAQFLDVMDNCTIGQLNVDITCVENKIIIILYPDRDMLTACVCLYDVNFKIRDLFPGNYQLEIFQTTTNKQTNSSNRIYHGTVTLDSNKIVRLAMTR</sequence>
<dbReference type="EMBL" id="JABZTM010000080">
    <property type="protein sequence ID" value="MBF1447232.1"/>
    <property type="molecule type" value="Genomic_DNA"/>
</dbReference>
<comment type="caution">
    <text evidence="2">The sequence shown here is derived from an EMBL/GenBank/DDBJ whole genome shotgun (WGS) entry which is preliminary data.</text>
</comment>
<evidence type="ECO:0000256" key="1">
    <source>
        <dbReference type="SAM" id="SignalP"/>
    </source>
</evidence>
<feature type="signal peptide" evidence="1">
    <location>
        <begin position="1"/>
        <end position="23"/>
    </location>
</feature>
<reference evidence="2" key="1">
    <citation type="submission" date="2020-04" db="EMBL/GenBank/DDBJ databases">
        <title>Deep metagenomics examines the oral microbiome during advanced dental caries in children, revealing novel taxa and co-occurrences with host molecules.</title>
        <authorList>
            <person name="Baker J.L."/>
            <person name="Morton J.T."/>
            <person name="Dinis M."/>
            <person name="Alvarez R."/>
            <person name="Tran N.C."/>
            <person name="Knight R."/>
            <person name="Edlund A."/>
        </authorList>
    </citation>
    <scope>NUCLEOTIDE SEQUENCE</scope>
    <source>
        <strain evidence="2">JCVI_32_bin.50</strain>
    </source>
</reference>
<protein>
    <recommendedName>
        <fullName evidence="4">Lipoprotein</fullName>
    </recommendedName>
</protein>
<dbReference type="RefSeq" id="WP_278490595.1">
    <property type="nucleotide sequence ID" value="NZ_JABZTM010000080.1"/>
</dbReference>
<organism evidence="2 3">
    <name type="scientific">Prevotella nigrescens</name>
    <dbReference type="NCBI Taxonomy" id="28133"/>
    <lineage>
        <taxon>Bacteria</taxon>
        <taxon>Pseudomonadati</taxon>
        <taxon>Bacteroidota</taxon>
        <taxon>Bacteroidia</taxon>
        <taxon>Bacteroidales</taxon>
        <taxon>Prevotellaceae</taxon>
        <taxon>Prevotella</taxon>
    </lineage>
</organism>
<dbReference type="AlphaFoldDB" id="A0A9D5X0D2"/>
<accession>A0A9D5X0D2</accession>
<evidence type="ECO:0008006" key="4">
    <source>
        <dbReference type="Google" id="ProtNLM"/>
    </source>
</evidence>